<evidence type="ECO:0000313" key="5">
    <source>
        <dbReference type="Proteomes" id="UP001242288"/>
    </source>
</evidence>
<name>A0AAP5ESC5_9BURK</name>
<dbReference type="Proteomes" id="UP001209412">
    <property type="component" value="Unassembled WGS sequence"/>
</dbReference>
<gene>
    <name evidence="3" type="ORF">NIE36_37490</name>
    <name evidence="2" type="ORF">OSB80_37580</name>
</gene>
<comment type="caution">
    <text evidence="3">The sequence shown here is derived from an EMBL/GenBank/DDBJ whole genome shotgun (WGS) entry which is preliminary data.</text>
</comment>
<evidence type="ECO:0000313" key="2">
    <source>
        <dbReference type="EMBL" id="MCX4151007.1"/>
    </source>
</evidence>
<reference evidence="3" key="1">
    <citation type="submission" date="2022-06" db="EMBL/GenBank/DDBJ databases">
        <title>PHB producers.</title>
        <authorList>
            <person name="Besaury L."/>
        </authorList>
    </citation>
    <scope>NUCLEOTIDE SEQUENCE</scope>
    <source>
        <strain evidence="3 4">SEWS6</strain>
    </source>
</reference>
<dbReference type="EMBL" id="JAPKHW010000048">
    <property type="protein sequence ID" value="MCX4151007.1"/>
    <property type="molecule type" value="Genomic_DNA"/>
</dbReference>
<dbReference type="RefSeq" id="WP_266241756.1">
    <property type="nucleotide sequence ID" value="NZ_JAMXWF010000048.1"/>
</dbReference>
<feature type="region of interest" description="Disordered" evidence="1">
    <location>
        <begin position="108"/>
        <end position="127"/>
    </location>
</feature>
<evidence type="ECO:0000313" key="3">
    <source>
        <dbReference type="EMBL" id="MDQ6412821.1"/>
    </source>
</evidence>
<organism evidence="3 5">
    <name type="scientific">Paraburkholderia madseniana</name>
    <dbReference type="NCBI Taxonomy" id="2599607"/>
    <lineage>
        <taxon>Bacteria</taxon>
        <taxon>Pseudomonadati</taxon>
        <taxon>Pseudomonadota</taxon>
        <taxon>Betaproteobacteria</taxon>
        <taxon>Burkholderiales</taxon>
        <taxon>Burkholderiaceae</taxon>
        <taxon>Paraburkholderia</taxon>
    </lineage>
</organism>
<protein>
    <recommendedName>
        <fullName evidence="6">Ribbon-helix-helix protein, CopG family</fullName>
    </recommendedName>
</protein>
<evidence type="ECO:0008006" key="6">
    <source>
        <dbReference type="Google" id="ProtNLM"/>
    </source>
</evidence>
<evidence type="ECO:0000313" key="4">
    <source>
        <dbReference type="Proteomes" id="UP001209412"/>
    </source>
</evidence>
<proteinExistence type="predicted"/>
<sequence>MTKERRTVRLDPETEEQIVELAKRMKIPVSSVIRIFISDGLSKFDRRYESFIERLDRIEKVMHMTHTMAAAGVAAVLLPDGVGHRLSSSAAEQFRSRVDSSVYFGSGIKSGHDNGAFTTEDEDVSAN</sequence>
<accession>A0AAP5ESC5</accession>
<dbReference type="EMBL" id="JAMXWF010000048">
    <property type="protein sequence ID" value="MDQ6412821.1"/>
    <property type="molecule type" value="Genomic_DNA"/>
</dbReference>
<keyword evidence="4" id="KW-1185">Reference proteome</keyword>
<dbReference type="Proteomes" id="UP001242288">
    <property type="component" value="Unassembled WGS sequence"/>
</dbReference>
<evidence type="ECO:0000256" key="1">
    <source>
        <dbReference type="SAM" id="MobiDB-lite"/>
    </source>
</evidence>
<dbReference type="AlphaFoldDB" id="A0AAP5ESC5"/>